<name>A0A287CTI8_ICTTR</name>
<protein>
    <submittedName>
        <fullName evidence="2">Uncharacterized protein</fullName>
    </submittedName>
</protein>
<dbReference type="AlphaFoldDB" id="A0A287CTI8"/>
<organism evidence="2 3">
    <name type="scientific">Ictidomys tridecemlineatus</name>
    <name type="common">Thirteen-lined ground squirrel</name>
    <name type="synonym">Spermophilus tridecemlineatus</name>
    <dbReference type="NCBI Taxonomy" id="43179"/>
    <lineage>
        <taxon>Eukaryota</taxon>
        <taxon>Metazoa</taxon>
        <taxon>Chordata</taxon>
        <taxon>Craniata</taxon>
        <taxon>Vertebrata</taxon>
        <taxon>Euteleostomi</taxon>
        <taxon>Mammalia</taxon>
        <taxon>Eutheria</taxon>
        <taxon>Euarchontoglires</taxon>
        <taxon>Glires</taxon>
        <taxon>Rodentia</taxon>
        <taxon>Sciuromorpha</taxon>
        <taxon>Sciuridae</taxon>
        <taxon>Xerinae</taxon>
        <taxon>Marmotini</taxon>
        <taxon>Ictidomys</taxon>
    </lineage>
</organism>
<feature type="compositionally biased region" description="Low complexity" evidence="1">
    <location>
        <begin position="114"/>
        <end position="124"/>
    </location>
</feature>
<evidence type="ECO:0000256" key="1">
    <source>
        <dbReference type="SAM" id="MobiDB-lite"/>
    </source>
</evidence>
<reference evidence="3" key="1">
    <citation type="submission" date="2011-11" db="EMBL/GenBank/DDBJ databases">
        <title>The Draft Genome of Spermophilus tridecemlineatus.</title>
        <authorList>
            <consortium name="The Broad Institute Genome Assembly &amp; Analysis Group"/>
            <consortium name="Computational R&amp;D Group"/>
            <consortium name="and Sequencing Platform"/>
            <person name="Di Palma F."/>
            <person name="Alfoldi J."/>
            <person name="Johnson J."/>
            <person name="Berlin A."/>
            <person name="Gnerre S."/>
            <person name="Jaffe D."/>
            <person name="MacCallum I."/>
            <person name="Young S."/>
            <person name="Walker B.J."/>
            <person name="Lindblad-Toh K."/>
        </authorList>
    </citation>
    <scope>NUCLEOTIDE SEQUENCE [LARGE SCALE GENOMIC DNA]</scope>
</reference>
<proteinExistence type="predicted"/>
<dbReference type="GeneTree" id="ENSGT00860000135966"/>
<dbReference type="InParanoid" id="A0A287CTI8"/>
<feature type="compositionally biased region" description="Low complexity" evidence="1">
    <location>
        <begin position="36"/>
        <end position="76"/>
    </location>
</feature>
<sequence length="282" mass="30421">MSSPSHTPNPSPTQSPSQSRSNHIVLPSSQQPYPSPAGSLPPASPTRGSSSRPPSHPATPNTSQPSSRTSSLTPSPHIQHVVRTPPASKSPSLSGFKSLSRNPSLTPSVPLGKSPYQSPVPSSSYIGPSAPSIPSCIAPYVPRFLNEAPFFQPPTSQLPQNQCFPCTFPCTKTREPPPMPDSFYLPLLPPPPLPPQNTCTYPTPPSLFIPPSSLSYSPPTEVLLRGKPHVVPTVLPATFYTPFSRYYSQPRPYYRSHSTFFPSLSPLPFDGSGRSVHFYRGS</sequence>
<reference evidence="2" key="2">
    <citation type="submission" date="2025-08" db="UniProtKB">
        <authorList>
            <consortium name="Ensembl"/>
        </authorList>
    </citation>
    <scope>IDENTIFICATION</scope>
</reference>
<dbReference type="Proteomes" id="UP000005215">
    <property type="component" value="Unassembled WGS sequence"/>
</dbReference>
<dbReference type="STRING" id="43179.ENSSTOP00000024597"/>
<dbReference type="Ensembl" id="ENSSTOT00000037926.1">
    <property type="protein sequence ID" value="ENSSTOP00000024597.1"/>
    <property type="gene ID" value="ENSSTOG00000031427.1"/>
</dbReference>
<evidence type="ECO:0000313" key="3">
    <source>
        <dbReference type="Proteomes" id="UP000005215"/>
    </source>
</evidence>
<evidence type="ECO:0000313" key="2">
    <source>
        <dbReference type="Ensembl" id="ENSSTOP00000024597.1"/>
    </source>
</evidence>
<feature type="region of interest" description="Disordered" evidence="1">
    <location>
        <begin position="1"/>
        <end position="124"/>
    </location>
</feature>
<accession>A0A287CTI8</accession>
<keyword evidence="3" id="KW-1185">Reference proteome</keyword>
<reference evidence="2" key="3">
    <citation type="submission" date="2025-09" db="UniProtKB">
        <authorList>
            <consortium name="Ensembl"/>
        </authorList>
    </citation>
    <scope>IDENTIFICATION</scope>
</reference>
<dbReference type="EMBL" id="AGTP01070580">
    <property type="status" value="NOT_ANNOTATED_CDS"/>
    <property type="molecule type" value="Genomic_DNA"/>
</dbReference>
<feature type="compositionally biased region" description="Polar residues" evidence="1">
    <location>
        <begin position="87"/>
        <end position="107"/>
    </location>
</feature>